<comment type="caution">
    <text evidence="9">The sequence shown here is derived from an EMBL/GenBank/DDBJ whole genome shotgun (WGS) entry which is preliminary data.</text>
</comment>
<dbReference type="Pfam" id="PF05128">
    <property type="entry name" value="DUF697"/>
    <property type="match status" value="1"/>
</dbReference>
<comment type="subcellular location">
    <subcellularLocation>
        <location evidence="1">Cell inner membrane</location>
        <topology evidence="1">Multi-pass membrane protein</topology>
    </subcellularLocation>
    <subcellularLocation>
        <location evidence="8">Cell membrane</location>
        <topology evidence="8">Multi-pass membrane protein</topology>
    </subcellularLocation>
</comment>
<evidence type="ECO:0000313" key="10">
    <source>
        <dbReference type="Proteomes" id="UP001214976"/>
    </source>
</evidence>
<gene>
    <name evidence="9" type="ORF">P7M15_06930</name>
</gene>
<feature type="transmembrane region" description="Helical" evidence="8">
    <location>
        <begin position="69"/>
        <end position="90"/>
    </location>
</feature>
<keyword evidence="7 8" id="KW-0472">Membrane</keyword>
<dbReference type="Proteomes" id="UP001214976">
    <property type="component" value="Unassembled WGS sequence"/>
</dbReference>
<evidence type="ECO:0000256" key="7">
    <source>
        <dbReference type="ARBA" id="ARBA00023136"/>
    </source>
</evidence>
<dbReference type="EMBL" id="JARQTW010000011">
    <property type="protein sequence ID" value="MDG2950251.1"/>
    <property type="molecule type" value="Genomic_DNA"/>
</dbReference>
<name>A0AAW6Q9Z6_9PAST</name>
<evidence type="ECO:0000256" key="2">
    <source>
        <dbReference type="ARBA" id="ARBA00008255"/>
    </source>
</evidence>
<dbReference type="PANTHER" id="PTHR39342">
    <property type="entry name" value="UPF0283 MEMBRANE PROTEIN YCJF"/>
    <property type="match status" value="1"/>
</dbReference>
<accession>A0AAW6Q9Z6</accession>
<keyword evidence="3 8" id="KW-1003">Cell membrane</keyword>
<dbReference type="AlphaFoldDB" id="A0AAW6Q9Z6"/>
<keyword evidence="4" id="KW-0997">Cell inner membrane</keyword>
<proteinExistence type="inferred from homology"/>
<feature type="transmembrane region" description="Helical" evidence="8">
    <location>
        <begin position="102"/>
        <end position="123"/>
    </location>
</feature>
<keyword evidence="5 8" id="KW-0812">Transmembrane</keyword>
<evidence type="ECO:0000256" key="4">
    <source>
        <dbReference type="ARBA" id="ARBA00022519"/>
    </source>
</evidence>
<comment type="similarity">
    <text evidence="2 8">Belongs to the UPF0283 family.</text>
</comment>
<evidence type="ECO:0000256" key="1">
    <source>
        <dbReference type="ARBA" id="ARBA00004429"/>
    </source>
</evidence>
<evidence type="ECO:0000313" key="9">
    <source>
        <dbReference type="EMBL" id="MDG2950251.1"/>
    </source>
</evidence>
<evidence type="ECO:0000256" key="8">
    <source>
        <dbReference type="HAMAP-Rule" id="MF_01085"/>
    </source>
</evidence>
<sequence length="360" mass="40611">MNDKRVFNHAENHAGNEEEAFQAKREFSATAEITPDLTALDDENGENEPLEGELLTAQFERAIRPKSRWWKRAVIAVVILFLGATVAQSVQWLIDSWRANQWIYFAFSVVGCSVVGLGLTALGKEFLRLRKLRRHLALRAESAVEFKEDFDADKAKELCEKIASSLDMDAQHPAVELWRKQLNDGLTAREVGELFTKNVLYPIDKKAKKLITRSAVESGIVVAVSPLAVVDMLFLAWRNTRLINRIANIYGIELGYWSRLRLMRMVLINMAFTGATELVQDIGLDWLSQDITAKLSGRIGQGLGVGLLTARLGLKTMEFCRPLAFNKEDKPRLSHIHRELLSGLKNVVLKSAKNREKQNV</sequence>
<keyword evidence="6 8" id="KW-1133">Transmembrane helix</keyword>
<reference evidence="9" key="1">
    <citation type="submission" date="2023-03" db="EMBL/GenBank/DDBJ databases">
        <title>Classification of Bisgaard taxon 6 and taxon 10 as Exercitatus varius gen. nov., spec. nov.</title>
        <authorList>
            <person name="Christensen H."/>
        </authorList>
    </citation>
    <scope>NUCLEOTIDE SEQUENCE</scope>
    <source>
        <strain evidence="9">86116</strain>
    </source>
</reference>
<evidence type="ECO:0000256" key="3">
    <source>
        <dbReference type="ARBA" id="ARBA00022475"/>
    </source>
</evidence>
<dbReference type="HAMAP" id="MF_01085">
    <property type="entry name" value="UPF0283"/>
    <property type="match status" value="1"/>
</dbReference>
<organism evidence="9 10">
    <name type="scientific">Exercitatus varius</name>
    <dbReference type="NCBI Taxonomy" id="67857"/>
    <lineage>
        <taxon>Bacteria</taxon>
        <taxon>Pseudomonadati</taxon>
        <taxon>Pseudomonadota</taxon>
        <taxon>Gammaproteobacteria</taxon>
        <taxon>Pasteurellales</taxon>
        <taxon>Pasteurellaceae</taxon>
        <taxon>Exercitatus</taxon>
    </lineage>
</organism>
<dbReference type="GO" id="GO:0005886">
    <property type="term" value="C:plasma membrane"/>
    <property type="evidence" value="ECO:0007669"/>
    <property type="project" value="UniProtKB-SubCell"/>
</dbReference>
<dbReference type="PANTHER" id="PTHR39342:SF1">
    <property type="entry name" value="UPF0283 MEMBRANE PROTEIN YCJF"/>
    <property type="match status" value="1"/>
</dbReference>
<feature type="transmembrane region" description="Helical" evidence="8">
    <location>
        <begin position="215"/>
        <end position="237"/>
    </location>
</feature>
<dbReference type="InterPro" id="IPR021147">
    <property type="entry name" value="DUF697"/>
</dbReference>
<evidence type="ECO:0000256" key="5">
    <source>
        <dbReference type="ARBA" id="ARBA00022692"/>
    </source>
</evidence>
<protein>
    <recommendedName>
        <fullName evidence="8">UPF0283 membrane protein P7M15_06930</fullName>
    </recommendedName>
</protein>
<dbReference type="RefSeq" id="WP_317477304.1">
    <property type="nucleotide sequence ID" value="NZ_JARQTW010000011.1"/>
</dbReference>
<dbReference type="InterPro" id="IPR006507">
    <property type="entry name" value="UPF0283"/>
</dbReference>
<dbReference type="NCBIfam" id="TIGR01620">
    <property type="entry name" value="hyp_HI0043"/>
    <property type="match status" value="1"/>
</dbReference>
<evidence type="ECO:0000256" key="6">
    <source>
        <dbReference type="ARBA" id="ARBA00022989"/>
    </source>
</evidence>